<name>A0A7U2EZ58_PHANO</name>
<dbReference type="VEuPathDB" id="FungiDB:JI435_302830"/>
<keyword evidence="2" id="KW-1185">Reference proteome</keyword>
<dbReference type="AlphaFoldDB" id="A0A7U2EZ58"/>
<organism evidence="1 2">
    <name type="scientific">Phaeosphaeria nodorum (strain SN15 / ATCC MYA-4574 / FGSC 10173)</name>
    <name type="common">Glume blotch fungus</name>
    <name type="synonym">Parastagonospora nodorum</name>
    <dbReference type="NCBI Taxonomy" id="321614"/>
    <lineage>
        <taxon>Eukaryota</taxon>
        <taxon>Fungi</taxon>
        <taxon>Dikarya</taxon>
        <taxon>Ascomycota</taxon>
        <taxon>Pezizomycotina</taxon>
        <taxon>Dothideomycetes</taxon>
        <taxon>Pleosporomycetidae</taxon>
        <taxon>Pleosporales</taxon>
        <taxon>Pleosporineae</taxon>
        <taxon>Phaeosphaeriaceae</taxon>
        <taxon>Parastagonospora</taxon>
    </lineage>
</organism>
<evidence type="ECO:0000313" key="1">
    <source>
        <dbReference type="EMBL" id="QRC93695.1"/>
    </source>
</evidence>
<protein>
    <submittedName>
        <fullName evidence="1">Uncharacterized protein</fullName>
    </submittedName>
</protein>
<proteinExistence type="predicted"/>
<reference evidence="2" key="1">
    <citation type="journal article" date="2021" name="BMC Genomics">
        <title>Chromosome-level genome assembly and manually-curated proteome of model necrotroph Parastagonospora nodorum Sn15 reveals a genome-wide trove of candidate effector homologs, and redundancy of virulence-related functions within an accessory chromosome.</title>
        <authorList>
            <person name="Bertazzoni S."/>
            <person name="Jones D.A.B."/>
            <person name="Phan H.T."/>
            <person name="Tan K.-C."/>
            <person name="Hane J.K."/>
        </authorList>
    </citation>
    <scope>NUCLEOTIDE SEQUENCE [LARGE SCALE GENOMIC DNA]</scope>
    <source>
        <strain evidence="2">SN15 / ATCC MYA-4574 / FGSC 10173)</strain>
    </source>
</reference>
<evidence type="ECO:0000313" key="2">
    <source>
        <dbReference type="Proteomes" id="UP000663193"/>
    </source>
</evidence>
<dbReference type="Proteomes" id="UP000663193">
    <property type="component" value="Chromosome 3"/>
</dbReference>
<sequence length="50" mass="5707">MMPMLATHSELPTVRMDLIVSDCCVVVHWSRAAETIMRPHDLSTAFRHGR</sequence>
<gene>
    <name evidence="1" type="ORF">JI435_302830</name>
</gene>
<dbReference type="EMBL" id="CP069025">
    <property type="protein sequence ID" value="QRC93695.1"/>
    <property type="molecule type" value="Genomic_DNA"/>
</dbReference>
<accession>A0A7U2EZ58</accession>